<dbReference type="InterPro" id="IPR004358">
    <property type="entry name" value="Sig_transdc_His_kin-like_C"/>
</dbReference>
<evidence type="ECO:0000256" key="3">
    <source>
        <dbReference type="ARBA" id="ARBA00012438"/>
    </source>
</evidence>
<reference evidence="14 15" key="1">
    <citation type="submission" date="2019-01" db="EMBL/GenBank/DDBJ databases">
        <title>Zoogloea oleivorans genome sequencing and assembly.</title>
        <authorList>
            <person name="Tancsics A."/>
            <person name="Farkas M."/>
            <person name="Kriszt B."/>
            <person name="Maroti G."/>
            <person name="Horvath B."/>
        </authorList>
    </citation>
    <scope>NUCLEOTIDE SEQUENCE [LARGE SCALE GENOMIC DNA]</scope>
    <source>
        <strain evidence="14 15">Buc</strain>
    </source>
</reference>
<feature type="domain" description="HAMP" evidence="13">
    <location>
        <begin position="182"/>
        <end position="234"/>
    </location>
</feature>
<dbReference type="CDD" id="cd00082">
    <property type="entry name" value="HisKA"/>
    <property type="match status" value="1"/>
</dbReference>
<keyword evidence="4" id="KW-0597">Phosphoprotein</keyword>
<organism evidence="14 15">
    <name type="scientific">Zoogloea oleivorans</name>
    <dbReference type="NCBI Taxonomy" id="1552750"/>
    <lineage>
        <taxon>Bacteria</taxon>
        <taxon>Pseudomonadati</taxon>
        <taxon>Pseudomonadota</taxon>
        <taxon>Betaproteobacteria</taxon>
        <taxon>Rhodocyclales</taxon>
        <taxon>Zoogloeaceae</taxon>
        <taxon>Zoogloea</taxon>
    </lineage>
</organism>
<dbReference type="InterPro" id="IPR003661">
    <property type="entry name" value="HisK_dim/P_dom"/>
</dbReference>
<dbReference type="EMBL" id="SDKK01000033">
    <property type="protein sequence ID" value="TYC52377.1"/>
    <property type="molecule type" value="Genomic_DNA"/>
</dbReference>
<evidence type="ECO:0000259" key="12">
    <source>
        <dbReference type="PROSITE" id="PS50109"/>
    </source>
</evidence>
<comment type="caution">
    <text evidence="14">The sequence shown here is derived from an EMBL/GenBank/DDBJ whole genome shotgun (WGS) entry which is preliminary data.</text>
</comment>
<dbReference type="SUPFAM" id="SSF55874">
    <property type="entry name" value="ATPase domain of HSP90 chaperone/DNA topoisomerase II/histidine kinase"/>
    <property type="match status" value="1"/>
</dbReference>
<dbReference type="SMART" id="SM00387">
    <property type="entry name" value="HATPase_c"/>
    <property type="match status" value="1"/>
</dbReference>
<evidence type="ECO:0000313" key="14">
    <source>
        <dbReference type="EMBL" id="TYC52377.1"/>
    </source>
</evidence>
<dbReference type="InterPro" id="IPR013727">
    <property type="entry name" value="2CSK_N"/>
</dbReference>
<evidence type="ECO:0000256" key="4">
    <source>
        <dbReference type="ARBA" id="ARBA00022553"/>
    </source>
</evidence>
<dbReference type="InterPro" id="IPR003594">
    <property type="entry name" value="HATPase_dom"/>
</dbReference>
<keyword evidence="15" id="KW-1185">Reference proteome</keyword>
<dbReference type="GO" id="GO:0005886">
    <property type="term" value="C:plasma membrane"/>
    <property type="evidence" value="ECO:0007669"/>
    <property type="project" value="TreeGrafter"/>
</dbReference>
<gene>
    <name evidence="14" type="ORF">ETQ85_22845</name>
</gene>
<feature type="domain" description="Histidine kinase" evidence="12">
    <location>
        <begin position="242"/>
        <end position="455"/>
    </location>
</feature>
<dbReference type="Gene3D" id="1.10.287.130">
    <property type="match status" value="1"/>
</dbReference>
<evidence type="ECO:0000256" key="9">
    <source>
        <dbReference type="ARBA" id="ARBA00023012"/>
    </source>
</evidence>
<dbReference type="Pfam" id="PF00512">
    <property type="entry name" value="HisKA"/>
    <property type="match status" value="1"/>
</dbReference>
<dbReference type="SUPFAM" id="SSF47384">
    <property type="entry name" value="Homodimeric domain of signal transducing histidine kinase"/>
    <property type="match status" value="1"/>
</dbReference>
<keyword evidence="5" id="KW-0808">Transferase</keyword>
<dbReference type="InterPro" id="IPR005467">
    <property type="entry name" value="His_kinase_dom"/>
</dbReference>
<dbReference type="Gene3D" id="3.30.565.10">
    <property type="entry name" value="Histidine kinase-like ATPase, C-terminal domain"/>
    <property type="match status" value="1"/>
</dbReference>
<sequence length="461" mass="50384">MTRSLRKALLQWLLLPAGLALITFLPLAFHLVHQPAMEALDRALADASLALVPHLEVVDGKPRFVFPAAAEQVLRADRVDDIYYLVLGPNDRFVAGDAGLPHEPPDGEDSHADRVSFYSHFRDHPIRVSAVRRTISGEPFVFVTAETTRKRDQLRVDLAFALILPLIFFAGATGLTIWFGIRHALLPVEDIRRALHGMEHRAMKPLDAASAPGEIRPLVEEFNLALERLEQASDAQQRFVANAAHQLRTPLAGIRTQLELLQREPDATERETRSHQCIGAIERLGHLINQMLVLLSAEPGGRHAGLAEALDVPELIRERSPEWIRLAETQGIDLGFELEPARVTGDGLLLGEMVANLVVNALNYTPASGEVTIRSREAGGQAIIEVEDNGPGIPPEAREQVFERFFRLPSASSPGSGLGLAIVREIAHGFGGEVSIQTPPGGRGALLQVRLPASNRHSPSS</sequence>
<dbReference type="CDD" id="cd00075">
    <property type="entry name" value="HATPase"/>
    <property type="match status" value="1"/>
</dbReference>
<name>A0A6C2CEM2_9RHOO</name>
<dbReference type="PRINTS" id="PR00344">
    <property type="entry name" value="BCTRLSENSOR"/>
</dbReference>
<dbReference type="SMART" id="SM00388">
    <property type="entry name" value="HisKA"/>
    <property type="match status" value="1"/>
</dbReference>
<dbReference type="PANTHER" id="PTHR45436">
    <property type="entry name" value="SENSOR HISTIDINE KINASE YKOH"/>
    <property type="match status" value="1"/>
</dbReference>
<dbReference type="AlphaFoldDB" id="A0A6C2CEM2"/>
<feature type="transmembrane region" description="Helical" evidence="11">
    <location>
        <begin position="158"/>
        <end position="181"/>
    </location>
</feature>
<evidence type="ECO:0000256" key="1">
    <source>
        <dbReference type="ARBA" id="ARBA00000085"/>
    </source>
</evidence>
<dbReference type="InterPro" id="IPR050428">
    <property type="entry name" value="TCS_sensor_his_kinase"/>
</dbReference>
<keyword evidence="8 11" id="KW-1133">Transmembrane helix</keyword>
<evidence type="ECO:0000259" key="13">
    <source>
        <dbReference type="PROSITE" id="PS50885"/>
    </source>
</evidence>
<dbReference type="OrthoDB" id="8583694at2"/>
<keyword evidence="7 14" id="KW-0418">Kinase</keyword>
<evidence type="ECO:0000256" key="5">
    <source>
        <dbReference type="ARBA" id="ARBA00022679"/>
    </source>
</evidence>
<dbReference type="PROSITE" id="PS50109">
    <property type="entry name" value="HIS_KIN"/>
    <property type="match status" value="1"/>
</dbReference>
<dbReference type="InterPro" id="IPR036890">
    <property type="entry name" value="HATPase_C_sf"/>
</dbReference>
<dbReference type="Pfam" id="PF08521">
    <property type="entry name" value="2CSK_N"/>
    <property type="match status" value="1"/>
</dbReference>
<evidence type="ECO:0000256" key="7">
    <source>
        <dbReference type="ARBA" id="ARBA00022777"/>
    </source>
</evidence>
<dbReference type="PROSITE" id="PS50885">
    <property type="entry name" value="HAMP"/>
    <property type="match status" value="1"/>
</dbReference>
<accession>A0A6C2CEM2</accession>
<evidence type="ECO:0000256" key="11">
    <source>
        <dbReference type="SAM" id="Phobius"/>
    </source>
</evidence>
<dbReference type="Proteomes" id="UP000389128">
    <property type="component" value="Unassembled WGS sequence"/>
</dbReference>
<comment type="subcellular location">
    <subcellularLocation>
        <location evidence="2">Membrane</location>
    </subcellularLocation>
</comment>
<evidence type="ECO:0000256" key="8">
    <source>
        <dbReference type="ARBA" id="ARBA00022989"/>
    </source>
</evidence>
<dbReference type="InterPro" id="IPR036097">
    <property type="entry name" value="HisK_dim/P_sf"/>
</dbReference>
<feature type="transmembrane region" description="Helical" evidence="11">
    <location>
        <begin position="12"/>
        <end position="32"/>
    </location>
</feature>
<evidence type="ECO:0000256" key="2">
    <source>
        <dbReference type="ARBA" id="ARBA00004370"/>
    </source>
</evidence>
<keyword evidence="6 11" id="KW-0812">Transmembrane</keyword>
<proteinExistence type="predicted"/>
<keyword evidence="9" id="KW-0902">Two-component regulatory system</keyword>
<dbReference type="EC" id="2.7.13.3" evidence="3"/>
<dbReference type="InterPro" id="IPR003660">
    <property type="entry name" value="HAMP_dom"/>
</dbReference>
<dbReference type="PANTHER" id="PTHR45436:SF1">
    <property type="entry name" value="SENSOR PROTEIN QSEC"/>
    <property type="match status" value="1"/>
</dbReference>
<keyword evidence="10 11" id="KW-0472">Membrane</keyword>
<dbReference type="RefSeq" id="WP_148581364.1">
    <property type="nucleotide sequence ID" value="NZ_JAVEUW010000150.1"/>
</dbReference>
<dbReference type="GO" id="GO:0000155">
    <property type="term" value="F:phosphorelay sensor kinase activity"/>
    <property type="evidence" value="ECO:0007669"/>
    <property type="project" value="InterPro"/>
</dbReference>
<evidence type="ECO:0000256" key="6">
    <source>
        <dbReference type="ARBA" id="ARBA00022692"/>
    </source>
</evidence>
<comment type="catalytic activity">
    <reaction evidence="1">
        <text>ATP + protein L-histidine = ADP + protein N-phospho-L-histidine.</text>
        <dbReference type="EC" id="2.7.13.3"/>
    </reaction>
</comment>
<dbReference type="Pfam" id="PF02518">
    <property type="entry name" value="HATPase_c"/>
    <property type="match status" value="1"/>
</dbReference>
<protein>
    <recommendedName>
        <fullName evidence="3">histidine kinase</fullName>
        <ecNumber evidence="3">2.7.13.3</ecNumber>
    </recommendedName>
</protein>
<evidence type="ECO:0000256" key="10">
    <source>
        <dbReference type="ARBA" id="ARBA00023136"/>
    </source>
</evidence>
<evidence type="ECO:0000313" key="15">
    <source>
        <dbReference type="Proteomes" id="UP000389128"/>
    </source>
</evidence>